<dbReference type="VEuPathDB" id="MicrosporidiaDB:THOM_3274"/>
<dbReference type="HOGENOM" id="CLU_2177193_0_0_1"/>
<feature type="non-terminal residue" evidence="1">
    <location>
        <position position="1"/>
    </location>
</feature>
<dbReference type="AlphaFoldDB" id="L7JSU6"/>
<protein>
    <submittedName>
        <fullName evidence="1">Uncharacterized protein</fullName>
    </submittedName>
</protein>
<reference evidence="1 2" key="1">
    <citation type="journal article" date="2012" name="PLoS Pathog.">
        <title>The genome of the obligate intracellular parasite Trachipleistophora hominis: new insights into microsporidian genome dynamics and reductive evolution.</title>
        <authorList>
            <person name="Heinz E."/>
            <person name="Williams T.A."/>
            <person name="Nakjang S."/>
            <person name="Noel C.J."/>
            <person name="Swan D.C."/>
            <person name="Goldberg A.V."/>
            <person name="Harris S.R."/>
            <person name="Weinmaier T."/>
            <person name="Markert S."/>
            <person name="Becher D."/>
            <person name="Bernhardt J."/>
            <person name="Dagan T."/>
            <person name="Hacker C."/>
            <person name="Lucocq J.M."/>
            <person name="Schweder T."/>
            <person name="Rattei T."/>
            <person name="Hall N."/>
            <person name="Hirt R.P."/>
            <person name="Embley T.M."/>
        </authorList>
    </citation>
    <scope>NUCLEOTIDE SEQUENCE [LARGE SCALE GENOMIC DNA]</scope>
</reference>
<proteinExistence type="predicted"/>
<evidence type="ECO:0000313" key="2">
    <source>
        <dbReference type="Proteomes" id="UP000011185"/>
    </source>
</evidence>
<gene>
    <name evidence="1" type="ORF">THOM_3274</name>
</gene>
<evidence type="ECO:0000313" key="1">
    <source>
        <dbReference type="EMBL" id="ELQ73812.1"/>
    </source>
</evidence>
<dbReference type="EMBL" id="JH994104">
    <property type="protein sequence ID" value="ELQ73812.1"/>
    <property type="molecule type" value="Genomic_DNA"/>
</dbReference>
<accession>L7JSU6</accession>
<sequence>VSDQNPLCAAADQDRPLVSNTLVSRASYSRALIPCSEDTSGTKCRKTILPIQDDEQACHAGTDRFKRFRNDTFACQQIADSIERTLLPTKMSALRTQRPPYKTYNEQGDG</sequence>
<dbReference type="InParanoid" id="L7JSU6"/>
<organism evidence="1 2">
    <name type="scientific">Trachipleistophora hominis</name>
    <name type="common">Microsporidian parasite</name>
    <dbReference type="NCBI Taxonomy" id="72359"/>
    <lineage>
        <taxon>Eukaryota</taxon>
        <taxon>Fungi</taxon>
        <taxon>Fungi incertae sedis</taxon>
        <taxon>Microsporidia</taxon>
        <taxon>Pleistophoridae</taxon>
        <taxon>Trachipleistophora</taxon>
    </lineage>
</organism>
<keyword evidence="2" id="KW-1185">Reference proteome</keyword>
<dbReference type="Proteomes" id="UP000011185">
    <property type="component" value="Unassembled WGS sequence"/>
</dbReference>
<name>L7JSU6_TRAHO</name>